<feature type="compositionally biased region" description="Basic and acidic residues" evidence="12">
    <location>
        <begin position="18"/>
        <end position="34"/>
    </location>
</feature>
<sequence length="207" mass="22630">MSRRKQGNPQHLSLSQRETIRPEANHESGVEHCSLEPSTPSPTSTQRRAGPGEHDLLTCGSCQTNFPLGDILVFIEHKRRLCRGAGHAPEGFSKPGERRSPALSRGGAVPVEVGVQVTPHGGEEEERRMTPAKGICPKQERGNPGKDEPSSYVCTTCKQTFTSAWFLLQHAQHNHGIRIYLDTHPNSYTPHPPPPPPMGGDSSPPPY</sequence>
<feature type="domain" description="C2H2-type" evidence="13">
    <location>
        <begin position="152"/>
        <end position="175"/>
    </location>
</feature>
<dbReference type="PANTHER" id="PTHR45993">
    <property type="entry name" value="B-CELL LYMPHOMA/LEUKEMIA 11"/>
    <property type="match status" value="1"/>
</dbReference>
<evidence type="ECO:0000256" key="4">
    <source>
        <dbReference type="ARBA" id="ARBA00022737"/>
    </source>
</evidence>
<evidence type="ECO:0000256" key="12">
    <source>
        <dbReference type="SAM" id="MobiDB-lite"/>
    </source>
</evidence>
<evidence type="ECO:0000256" key="11">
    <source>
        <dbReference type="PROSITE-ProRule" id="PRU00042"/>
    </source>
</evidence>
<feature type="region of interest" description="Disordered" evidence="12">
    <location>
        <begin position="85"/>
        <end position="105"/>
    </location>
</feature>
<feature type="compositionally biased region" description="Basic and acidic residues" evidence="12">
    <location>
        <begin position="138"/>
        <end position="149"/>
    </location>
</feature>
<feature type="compositionally biased region" description="Pro residues" evidence="12">
    <location>
        <begin position="190"/>
        <end position="207"/>
    </location>
</feature>
<dbReference type="GO" id="GO:0005634">
    <property type="term" value="C:nucleus"/>
    <property type="evidence" value="ECO:0007669"/>
    <property type="project" value="UniProtKB-SubCell"/>
</dbReference>
<proteinExistence type="predicted"/>
<evidence type="ECO:0000256" key="5">
    <source>
        <dbReference type="ARBA" id="ARBA00022771"/>
    </source>
</evidence>
<dbReference type="GO" id="GO:0008270">
    <property type="term" value="F:zinc ion binding"/>
    <property type="evidence" value="ECO:0007669"/>
    <property type="project" value="UniProtKB-KW"/>
</dbReference>
<accession>A0ABD0W2S2</accession>
<feature type="region of interest" description="Disordered" evidence="12">
    <location>
        <begin position="120"/>
        <end position="151"/>
    </location>
</feature>
<evidence type="ECO:0000256" key="7">
    <source>
        <dbReference type="ARBA" id="ARBA00022843"/>
    </source>
</evidence>
<feature type="region of interest" description="Disordered" evidence="12">
    <location>
        <begin position="184"/>
        <end position="207"/>
    </location>
</feature>
<evidence type="ECO:0000256" key="9">
    <source>
        <dbReference type="ARBA" id="ARBA00023163"/>
    </source>
</evidence>
<comment type="subcellular location">
    <subcellularLocation>
        <location evidence="1">Nucleus</location>
    </subcellularLocation>
</comment>
<dbReference type="Pfam" id="PF25491">
    <property type="entry name" value="CCHC_BCL-11A"/>
    <property type="match status" value="1"/>
</dbReference>
<dbReference type="InterPro" id="IPR051497">
    <property type="entry name" value="Dev/Hematopoietic_TF"/>
</dbReference>
<keyword evidence="4" id="KW-0677">Repeat</keyword>
<keyword evidence="9" id="KW-0804">Transcription</keyword>
<keyword evidence="2" id="KW-1017">Isopeptide bond</keyword>
<evidence type="ECO:0000256" key="3">
    <source>
        <dbReference type="ARBA" id="ARBA00022723"/>
    </source>
</evidence>
<keyword evidence="3" id="KW-0479">Metal-binding</keyword>
<evidence type="ECO:0000256" key="1">
    <source>
        <dbReference type="ARBA" id="ARBA00004123"/>
    </source>
</evidence>
<dbReference type="PROSITE" id="PS00028">
    <property type="entry name" value="ZINC_FINGER_C2H2_1"/>
    <property type="match status" value="1"/>
</dbReference>
<feature type="compositionally biased region" description="Polar residues" evidence="12">
    <location>
        <begin position="7"/>
        <end position="17"/>
    </location>
</feature>
<organism evidence="14 15">
    <name type="scientific">Umbra pygmaea</name>
    <name type="common">Eastern mudminnow</name>
    <dbReference type="NCBI Taxonomy" id="75934"/>
    <lineage>
        <taxon>Eukaryota</taxon>
        <taxon>Metazoa</taxon>
        <taxon>Chordata</taxon>
        <taxon>Craniata</taxon>
        <taxon>Vertebrata</taxon>
        <taxon>Euteleostomi</taxon>
        <taxon>Actinopterygii</taxon>
        <taxon>Neopterygii</taxon>
        <taxon>Teleostei</taxon>
        <taxon>Protacanthopterygii</taxon>
        <taxon>Esociformes</taxon>
        <taxon>Umbridae</taxon>
        <taxon>Umbra</taxon>
    </lineage>
</organism>
<dbReference type="EMBL" id="JAGEUA010000011">
    <property type="protein sequence ID" value="KAL0963155.1"/>
    <property type="molecule type" value="Genomic_DNA"/>
</dbReference>
<keyword evidence="7" id="KW-0832">Ubl conjugation</keyword>
<evidence type="ECO:0000259" key="13">
    <source>
        <dbReference type="PROSITE" id="PS50157"/>
    </source>
</evidence>
<dbReference type="PANTHER" id="PTHR45993:SF4">
    <property type="entry name" value="B-CELL LYMPHOMA_LEUKEMIA 11B"/>
    <property type="match status" value="1"/>
</dbReference>
<dbReference type="PROSITE" id="PS50157">
    <property type="entry name" value="ZINC_FINGER_C2H2_2"/>
    <property type="match status" value="1"/>
</dbReference>
<dbReference type="AlphaFoldDB" id="A0ABD0W2S2"/>
<evidence type="ECO:0000256" key="10">
    <source>
        <dbReference type="ARBA" id="ARBA00023242"/>
    </source>
</evidence>
<feature type="region of interest" description="Disordered" evidence="12">
    <location>
        <begin position="1"/>
        <end position="52"/>
    </location>
</feature>
<reference evidence="14 15" key="1">
    <citation type="submission" date="2024-06" db="EMBL/GenBank/DDBJ databases">
        <authorList>
            <person name="Pan Q."/>
            <person name="Wen M."/>
            <person name="Jouanno E."/>
            <person name="Zahm M."/>
            <person name="Klopp C."/>
            <person name="Cabau C."/>
            <person name="Louis A."/>
            <person name="Berthelot C."/>
            <person name="Parey E."/>
            <person name="Roest Crollius H."/>
            <person name="Montfort J."/>
            <person name="Robinson-Rechavi M."/>
            <person name="Bouchez O."/>
            <person name="Lampietro C."/>
            <person name="Lopez Roques C."/>
            <person name="Donnadieu C."/>
            <person name="Postlethwait J."/>
            <person name="Bobe J."/>
            <person name="Verreycken H."/>
            <person name="Guiguen Y."/>
        </authorList>
    </citation>
    <scope>NUCLEOTIDE SEQUENCE [LARGE SCALE GENOMIC DNA]</scope>
    <source>
        <strain evidence="14">Up_M1</strain>
        <tissue evidence="14">Testis</tissue>
    </source>
</reference>
<evidence type="ECO:0000313" key="15">
    <source>
        <dbReference type="Proteomes" id="UP001557470"/>
    </source>
</evidence>
<dbReference type="InterPro" id="IPR057448">
    <property type="entry name" value="BCL-11A_Znf_CCHC"/>
</dbReference>
<evidence type="ECO:0000256" key="8">
    <source>
        <dbReference type="ARBA" id="ARBA00023015"/>
    </source>
</evidence>
<evidence type="ECO:0000256" key="6">
    <source>
        <dbReference type="ARBA" id="ARBA00022833"/>
    </source>
</evidence>
<name>A0ABD0W2S2_UMBPY</name>
<keyword evidence="10" id="KW-0539">Nucleus</keyword>
<evidence type="ECO:0000256" key="2">
    <source>
        <dbReference type="ARBA" id="ARBA00022499"/>
    </source>
</evidence>
<protein>
    <recommendedName>
        <fullName evidence="13">C2H2-type domain-containing protein</fullName>
    </recommendedName>
</protein>
<keyword evidence="5 11" id="KW-0863">Zinc-finger</keyword>
<keyword evidence="15" id="KW-1185">Reference proteome</keyword>
<dbReference type="InterPro" id="IPR013087">
    <property type="entry name" value="Znf_C2H2_type"/>
</dbReference>
<comment type="caution">
    <text evidence="14">The sequence shown here is derived from an EMBL/GenBank/DDBJ whole genome shotgun (WGS) entry which is preliminary data.</text>
</comment>
<dbReference type="Proteomes" id="UP001557470">
    <property type="component" value="Unassembled WGS sequence"/>
</dbReference>
<keyword evidence="8" id="KW-0805">Transcription regulation</keyword>
<keyword evidence="6" id="KW-0862">Zinc</keyword>
<evidence type="ECO:0000313" key="14">
    <source>
        <dbReference type="EMBL" id="KAL0963155.1"/>
    </source>
</evidence>
<gene>
    <name evidence="14" type="ORF">UPYG_G00350430</name>
</gene>